<reference evidence="1" key="1">
    <citation type="submission" date="2014-09" db="EMBL/GenBank/DDBJ databases">
        <authorList>
            <person name="Magalhaes I.L.F."/>
            <person name="Oliveira U."/>
            <person name="Santos F.R."/>
            <person name="Vidigal T.H.D.A."/>
            <person name="Brescovit A.D."/>
            <person name="Santos A.J."/>
        </authorList>
    </citation>
    <scope>NUCLEOTIDE SEQUENCE</scope>
    <source>
        <tissue evidence="1">Shoot tissue taken approximately 20 cm above the soil surface</tissue>
    </source>
</reference>
<reference evidence="1" key="2">
    <citation type="journal article" date="2015" name="Data Brief">
        <title>Shoot transcriptome of the giant reed, Arundo donax.</title>
        <authorList>
            <person name="Barrero R.A."/>
            <person name="Guerrero F.D."/>
            <person name="Moolhuijzen P."/>
            <person name="Goolsby J.A."/>
            <person name="Tidwell J."/>
            <person name="Bellgard S.E."/>
            <person name="Bellgard M.I."/>
        </authorList>
    </citation>
    <scope>NUCLEOTIDE SEQUENCE</scope>
    <source>
        <tissue evidence="1">Shoot tissue taken approximately 20 cm above the soil surface</tissue>
    </source>
</reference>
<sequence length="53" mass="6243">MHVPLSRHWSVGWRCMLLVLGHAWNQMLWLRALLLICTPSAEGWIMLQRFSVP</sequence>
<dbReference type="AlphaFoldDB" id="A0A0A9HR94"/>
<name>A0A0A9HR94_ARUDO</name>
<protein>
    <submittedName>
        <fullName evidence="1">Uncharacterized protein</fullName>
    </submittedName>
</protein>
<evidence type="ECO:0000313" key="1">
    <source>
        <dbReference type="EMBL" id="JAE39610.1"/>
    </source>
</evidence>
<dbReference type="EMBL" id="GBRH01158286">
    <property type="protein sequence ID" value="JAE39610.1"/>
    <property type="molecule type" value="Transcribed_RNA"/>
</dbReference>
<organism evidence="1">
    <name type="scientific">Arundo donax</name>
    <name type="common">Giant reed</name>
    <name type="synonym">Donax arundinaceus</name>
    <dbReference type="NCBI Taxonomy" id="35708"/>
    <lineage>
        <taxon>Eukaryota</taxon>
        <taxon>Viridiplantae</taxon>
        <taxon>Streptophyta</taxon>
        <taxon>Embryophyta</taxon>
        <taxon>Tracheophyta</taxon>
        <taxon>Spermatophyta</taxon>
        <taxon>Magnoliopsida</taxon>
        <taxon>Liliopsida</taxon>
        <taxon>Poales</taxon>
        <taxon>Poaceae</taxon>
        <taxon>PACMAD clade</taxon>
        <taxon>Arundinoideae</taxon>
        <taxon>Arundineae</taxon>
        <taxon>Arundo</taxon>
    </lineage>
</organism>
<proteinExistence type="predicted"/>
<accession>A0A0A9HR94</accession>